<accession>A0A8J6C861</accession>
<keyword evidence="3" id="KW-1185">Reference proteome</keyword>
<evidence type="ECO:0000313" key="2">
    <source>
        <dbReference type="EMBL" id="KAG8458183.1"/>
    </source>
</evidence>
<feature type="region of interest" description="Disordered" evidence="1">
    <location>
        <begin position="1"/>
        <end position="21"/>
    </location>
</feature>
<dbReference type="AlphaFoldDB" id="A0A8J6C861"/>
<protein>
    <submittedName>
        <fullName evidence="2">Uncharacterized protein</fullName>
    </submittedName>
</protein>
<dbReference type="Proteomes" id="UP000751190">
    <property type="component" value="Unassembled WGS sequence"/>
</dbReference>
<sequence length="191" mass="20276">MPARPKSHARARPAPYGRSRWPADDGIDRLLLSLAHALVDGAPDRTVPIAELGDVLAVRLKQKGIHPMRDGKIVRLSAYMRSVHDGWEAFLAARVPEPLHVEGGTLRARAPREQAAPAPFAMPERQQPRPSIRAPHGRSAVTWALKAALAGAPALAELRDERSRLRLPTPPPGDAGGGGGGGRASSPPTVG</sequence>
<feature type="compositionally biased region" description="Gly residues" evidence="1">
    <location>
        <begin position="174"/>
        <end position="183"/>
    </location>
</feature>
<comment type="caution">
    <text evidence="2">The sequence shown here is derived from an EMBL/GenBank/DDBJ whole genome shotgun (WGS) entry which is preliminary data.</text>
</comment>
<gene>
    <name evidence="2" type="ORF">KFE25_011714</name>
</gene>
<reference evidence="2" key="1">
    <citation type="submission" date="2021-05" db="EMBL/GenBank/DDBJ databases">
        <title>The genome of the haptophyte Pavlova lutheri (Diacronema luteri, Pavlovales) - a model for lipid biosynthesis in eukaryotic algae.</title>
        <authorList>
            <person name="Hulatt C.J."/>
            <person name="Posewitz M.C."/>
        </authorList>
    </citation>
    <scope>NUCLEOTIDE SEQUENCE</scope>
    <source>
        <strain evidence="2">NIVA-4/92</strain>
    </source>
</reference>
<feature type="compositionally biased region" description="Basic residues" evidence="1">
    <location>
        <begin position="1"/>
        <end position="11"/>
    </location>
</feature>
<evidence type="ECO:0000256" key="1">
    <source>
        <dbReference type="SAM" id="MobiDB-lite"/>
    </source>
</evidence>
<feature type="region of interest" description="Disordered" evidence="1">
    <location>
        <begin position="110"/>
        <end position="137"/>
    </location>
</feature>
<dbReference type="OrthoDB" id="10558905at2759"/>
<proteinExistence type="predicted"/>
<evidence type="ECO:0000313" key="3">
    <source>
        <dbReference type="Proteomes" id="UP000751190"/>
    </source>
</evidence>
<organism evidence="2 3">
    <name type="scientific">Diacronema lutheri</name>
    <name type="common">Unicellular marine alga</name>
    <name type="synonym">Monochrysis lutheri</name>
    <dbReference type="NCBI Taxonomy" id="2081491"/>
    <lineage>
        <taxon>Eukaryota</taxon>
        <taxon>Haptista</taxon>
        <taxon>Haptophyta</taxon>
        <taxon>Pavlovophyceae</taxon>
        <taxon>Pavlovales</taxon>
        <taxon>Pavlovaceae</taxon>
        <taxon>Diacronema</taxon>
    </lineage>
</organism>
<dbReference type="EMBL" id="JAGTXO010000056">
    <property type="protein sequence ID" value="KAG8458183.1"/>
    <property type="molecule type" value="Genomic_DNA"/>
</dbReference>
<name>A0A8J6C861_DIALT</name>
<feature type="region of interest" description="Disordered" evidence="1">
    <location>
        <begin position="160"/>
        <end position="191"/>
    </location>
</feature>